<comment type="catalytic activity">
    <reaction evidence="1 12 14">
        <text>1-(5-phospho-beta-D-ribosyl)-5-[(5-phospho-beta-D-ribosylamino)methylideneamino]imidazole-4-carboxamide = 5-[(5-phospho-1-deoxy-D-ribulos-1-ylimino)methylamino]-1-(5-phospho-beta-D-ribosyl)imidazole-4-carboxamide</text>
        <dbReference type="Rhea" id="RHEA:15469"/>
        <dbReference type="ChEBI" id="CHEBI:58435"/>
        <dbReference type="ChEBI" id="CHEBI:58525"/>
        <dbReference type="EC" id="5.3.1.16"/>
    </reaction>
</comment>
<evidence type="ECO:0000256" key="11">
    <source>
        <dbReference type="ARBA" id="ARBA00030547"/>
    </source>
</evidence>
<dbReference type="HAMAP" id="MF_01014">
    <property type="entry name" value="HisA"/>
    <property type="match status" value="1"/>
</dbReference>
<feature type="active site" description="Proton acceptor" evidence="12">
    <location>
        <position position="8"/>
    </location>
</feature>
<dbReference type="PANTHER" id="PTHR43090">
    <property type="entry name" value="1-(5-PHOSPHORIBOSYL)-5-[(5-PHOSPHORIBOSYLAMINO)METHYLIDENEAMINO] IMIDAZOLE-4-CARBOXAMIDE ISOMERASE"/>
    <property type="match status" value="1"/>
</dbReference>
<dbReference type="InterPro" id="IPR006062">
    <property type="entry name" value="His_biosynth"/>
</dbReference>
<evidence type="ECO:0000256" key="7">
    <source>
        <dbReference type="ARBA" id="ARBA00022490"/>
    </source>
</evidence>
<keyword evidence="9 12" id="KW-0368">Histidine biosynthesis</keyword>
<dbReference type="STRING" id="1121290.CLAOCE_18090"/>
<evidence type="ECO:0000256" key="1">
    <source>
        <dbReference type="ARBA" id="ARBA00000901"/>
    </source>
</evidence>
<evidence type="ECO:0000256" key="4">
    <source>
        <dbReference type="ARBA" id="ARBA00009667"/>
    </source>
</evidence>
<evidence type="ECO:0000256" key="10">
    <source>
        <dbReference type="ARBA" id="ARBA00023235"/>
    </source>
</evidence>
<dbReference type="CDD" id="cd04732">
    <property type="entry name" value="HisA"/>
    <property type="match status" value="1"/>
</dbReference>
<dbReference type="Proteomes" id="UP000175744">
    <property type="component" value="Unassembled WGS sequence"/>
</dbReference>
<keyword evidence="10 12" id="KW-0413">Isomerase</keyword>
<feature type="active site" description="Proton donor" evidence="12">
    <location>
        <position position="129"/>
    </location>
</feature>
<dbReference type="NCBIfam" id="TIGR00007">
    <property type="entry name" value="1-(5-phosphoribosyl)-5-[(5-phosphoribosylamino)methylideneamino]imidazole-4-carboxamide isomerase"/>
    <property type="match status" value="1"/>
</dbReference>
<name>A0A1E8EX79_9CLOT</name>
<evidence type="ECO:0000256" key="8">
    <source>
        <dbReference type="ARBA" id="ARBA00022605"/>
    </source>
</evidence>
<evidence type="ECO:0000256" key="9">
    <source>
        <dbReference type="ARBA" id="ARBA00023102"/>
    </source>
</evidence>
<accession>A0A1E8EX79</accession>
<evidence type="ECO:0000256" key="14">
    <source>
        <dbReference type="RuleBase" id="RU003658"/>
    </source>
</evidence>
<evidence type="ECO:0000256" key="6">
    <source>
        <dbReference type="ARBA" id="ARBA00018464"/>
    </source>
</evidence>
<sequence>MIILPAIDLKNGKCVRLYQGKISSSQVVADSAVDTALKFKEMGAKNLHIVDLDGAFSGELKNLDVVEKIVKKVDIPIELGGGIRDIETIEAILKKGVNKVILGTSALKKPNMVKEAIKKYGDKIIVGIDAKNEMVSTEGWVDVSSVNYIDFAKEMEKLEVKTIVFTDISKDGALKGPNFNQIYKLKEKVSCNIIASGGVTSIEDITKLRDMNLYGAIVGKAIYSGNVNLKQAVNLCKRGE</sequence>
<dbReference type="Gene3D" id="3.20.20.70">
    <property type="entry name" value="Aldolase class I"/>
    <property type="match status" value="1"/>
</dbReference>
<dbReference type="InterPro" id="IPR013785">
    <property type="entry name" value="Aldolase_TIM"/>
</dbReference>
<dbReference type="InterPro" id="IPR006063">
    <property type="entry name" value="HisA_bact_arch"/>
</dbReference>
<dbReference type="GO" id="GO:0005737">
    <property type="term" value="C:cytoplasm"/>
    <property type="evidence" value="ECO:0007669"/>
    <property type="project" value="UniProtKB-SubCell"/>
</dbReference>
<dbReference type="FunFam" id="3.20.20.70:FF:000009">
    <property type="entry name" value="1-(5-phosphoribosyl)-5-[(5-phosphoribosylamino)methylideneamino] imidazole-4-carboxamide isomerase"/>
    <property type="match status" value="1"/>
</dbReference>
<comment type="pathway">
    <text evidence="3 12 14">Amino-acid biosynthesis; L-histidine biosynthesis; L-histidine from 5-phospho-alpha-D-ribose 1-diphosphate: step 4/9.</text>
</comment>
<evidence type="ECO:0000256" key="13">
    <source>
        <dbReference type="RuleBase" id="RU003657"/>
    </source>
</evidence>
<dbReference type="AlphaFoldDB" id="A0A1E8EX79"/>
<proteinExistence type="inferred from homology"/>
<keyword evidence="7 12" id="KW-0963">Cytoplasm</keyword>
<dbReference type="UniPathway" id="UPA00031">
    <property type="reaction ID" value="UER00009"/>
</dbReference>
<dbReference type="SUPFAM" id="SSF51366">
    <property type="entry name" value="Ribulose-phoshate binding barrel"/>
    <property type="match status" value="1"/>
</dbReference>
<dbReference type="PANTHER" id="PTHR43090:SF2">
    <property type="entry name" value="1-(5-PHOSPHORIBOSYL)-5-[(5-PHOSPHORIBOSYLAMINO)METHYLIDENEAMINO] IMIDAZOLE-4-CARBOXAMIDE ISOMERASE"/>
    <property type="match status" value="1"/>
</dbReference>
<dbReference type="PATRIC" id="fig|1121290.3.peg.1802"/>
<comment type="subcellular location">
    <subcellularLocation>
        <location evidence="2 12 14">Cytoplasm</location>
    </subcellularLocation>
</comment>
<dbReference type="Pfam" id="PF00977">
    <property type="entry name" value="His_biosynth"/>
    <property type="match status" value="1"/>
</dbReference>
<evidence type="ECO:0000256" key="12">
    <source>
        <dbReference type="HAMAP-Rule" id="MF_01014"/>
    </source>
</evidence>
<organism evidence="15 16">
    <name type="scientific">Clostridium acetireducens DSM 10703</name>
    <dbReference type="NCBI Taxonomy" id="1121290"/>
    <lineage>
        <taxon>Bacteria</taxon>
        <taxon>Bacillati</taxon>
        <taxon>Bacillota</taxon>
        <taxon>Clostridia</taxon>
        <taxon>Eubacteriales</taxon>
        <taxon>Clostridiaceae</taxon>
        <taxon>Clostridium</taxon>
    </lineage>
</organism>
<dbReference type="OrthoDB" id="9807749at2"/>
<dbReference type="EMBL" id="LZFO01000029">
    <property type="protein sequence ID" value="OFI05361.1"/>
    <property type="molecule type" value="Genomic_DNA"/>
</dbReference>
<dbReference type="EC" id="5.3.1.16" evidence="5 12"/>
<evidence type="ECO:0000256" key="2">
    <source>
        <dbReference type="ARBA" id="ARBA00004496"/>
    </source>
</evidence>
<evidence type="ECO:0000313" key="16">
    <source>
        <dbReference type="Proteomes" id="UP000175744"/>
    </source>
</evidence>
<dbReference type="InterPro" id="IPR044524">
    <property type="entry name" value="Isoase_HisA-like"/>
</dbReference>
<dbReference type="RefSeq" id="WP_070110777.1">
    <property type="nucleotide sequence ID" value="NZ_LZFO01000029.1"/>
</dbReference>
<keyword evidence="8 12" id="KW-0028">Amino-acid biosynthesis</keyword>
<evidence type="ECO:0000256" key="5">
    <source>
        <dbReference type="ARBA" id="ARBA00012550"/>
    </source>
</evidence>
<reference evidence="15 16" key="1">
    <citation type="submission" date="2016-06" db="EMBL/GenBank/DDBJ databases">
        <title>Genome sequence of Clostridium acetireducens DSM 10703.</title>
        <authorList>
            <person name="Poehlein A."/>
            <person name="Fluechter S."/>
            <person name="Duerre P."/>
            <person name="Daniel R."/>
        </authorList>
    </citation>
    <scope>NUCLEOTIDE SEQUENCE [LARGE SCALE GENOMIC DNA]</scope>
    <source>
        <strain evidence="15 16">DSM 10703</strain>
    </source>
</reference>
<dbReference type="GO" id="GO:0000162">
    <property type="term" value="P:L-tryptophan biosynthetic process"/>
    <property type="evidence" value="ECO:0007669"/>
    <property type="project" value="TreeGrafter"/>
</dbReference>
<gene>
    <name evidence="12 15" type="primary">hisA</name>
    <name evidence="15" type="ORF">CLOACE_18090</name>
</gene>
<protein>
    <recommendedName>
        <fullName evidence="6 12">1-(5-phosphoribosyl)-5-[(5-phosphoribosylamino)methylideneamino] imidazole-4-carboxamide isomerase</fullName>
        <ecNumber evidence="5 12">5.3.1.16</ecNumber>
    </recommendedName>
    <alternativeName>
        <fullName evidence="11 12">Phosphoribosylformimino-5-aminoimidazole carboxamide ribotide isomerase</fullName>
    </alternativeName>
</protein>
<dbReference type="GO" id="GO:0003949">
    <property type="term" value="F:1-(5-phosphoribosyl)-5-[(5-phosphoribosylamino)methylideneamino]imidazole-4-carboxamide isomerase activity"/>
    <property type="evidence" value="ECO:0007669"/>
    <property type="project" value="UniProtKB-UniRule"/>
</dbReference>
<comment type="similarity">
    <text evidence="4 12 13">Belongs to the HisA/HisF family.</text>
</comment>
<evidence type="ECO:0000313" key="15">
    <source>
        <dbReference type="EMBL" id="OFI05361.1"/>
    </source>
</evidence>
<evidence type="ECO:0000256" key="3">
    <source>
        <dbReference type="ARBA" id="ARBA00005133"/>
    </source>
</evidence>
<dbReference type="NCBIfam" id="NF010112">
    <property type="entry name" value="PRK13585.1"/>
    <property type="match status" value="1"/>
</dbReference>
<dbReference type="InterPro" id="IPR011060">
    <property type="entry name" value="RibuloseP-bd_barrel"/>
</dbReference>
<dbReference type="GO" id="GO:0000105">
    <property type="term" value="P:L-histidine biosynthetic process"/>
    <property type="evidence" value="ECO:0007669"/>
    <property type="project" value="UniProtKB-UniRule"/>
</dbReference>
<dbReference type="InterPro" id="IPR023016">
    <property type="entry name" value="HisA/PriA"/>
</dbReference>
<keyword evidence="16" id="KW-1185">Reference proteome</keyword>
<comment type="caution">
    <text evidence="15">The sequence shown here is derived from an EMBL/GenBank/DDBJ whole genome shotgun (WGS) entry which is preliminary data.</text>
</comment>